<dbReference type="SUPFAM" id="SSF52540">
    <property type="entry name" value="P-loop containing nucleoside triphosphate hydrolases"/>
    <property type="match status" value="1"/>
</dbReference>
<dbReference type="OrthoDB" id="5638848at2"/>
<dbReference type="AlphaFoldDB" id="A0A1I0CER8"/>
<protein>
    <submittedName>
        <fullName evidence="2">Predicted ATPase</fullName>
    </submittedName>
</protein>
<evidence type="ECO:0000259" key="1">
    <source>
        <dbReference type="Pfam" id="PF13521"/>
    </source>
</evidence>
<evidence type="ECO:0000313" key="3">
    <source>
        <dbReference type="Proteomes" id="UP000199361"/>
    </source>
</evidence>
<accession>A0A1I0CER8</accession>
<evidence type="ECO:0000313" key="2">
    <source>
        <dbReference type="EMBL" id="SET17430.1"/>
    </source>
</evidence>
<proteinExistence type="predicted"/>
<dbReference type="Proteomes" id="UP000199361">
    <property type="component" value="Unassembled WGS sequence"/>
</dbReference>
<dbReference type="InterPro" id="IPR027417">
    <property type="entry name" value="P-loop_NTPase"/>
</dbReference>
<dbReference type="STRING" id="568860.SAMN05421811_102271"/>
<keyword evidence="3" id="KW-1185">Reference proteome</keyword>
<gene>
    <name evidence="2" type="ORF">SAMN05421811_102271</name>
</gene>
<organism evidence="2 3">
    <name type="scientific">Nonomuraea wenchangensis</name>
    <dbReference type="NCBI Taxonomy" id="568860"/>
    <lineage>
        <taxon>Bacteria</taxon>
        <taxon>Bacillati</taxon>
        <taxon>Actinomycetota</taxon>
        <taxon>Actinomycetes</taxon>
        <taxon>Streptosporangiales</taxon>
        <taxon>Streptosporangiaceae</taxon>
        <taxon>Nonomuraea</taxon>
    </lineage>
</organism>
<reference evidence="2 3" key="1">
    <citation type="submission" date="2016-10" db="EMBL/GenBank/DDBJ databases">
        <authorList>
            <person name="de Groot N.N."/>
        </authorList>
    </citation>
    <scope>NUCLEOTIDE SEQUENCE [LARGE SCALE GENOMIC DNA]</scope>
    <source>
        <strain evidence="2 3">CGMCC 4.5598</strain>
    </source>
</reference>
<dbReference type="Gene3D" id="3.40.50.300">
    <property type="entry name" value="P-loop containing nucleotide triphosphate hydrolases"/>
    <property type="match status" value="1"/>
</dbReference>
<dbReference type="RefSeq" id="WP_091077783.1">
    <property type="nucleotide sequence ID" value="NZ_FOHX01000002.1"/>
</dbReference>
<dbReference type="EMBL" id="FOHX01000002">
    <property type="protein sequence ID" value="SET17430.1"/>
    <property type="molecule type" value="Genomic_DNA"/>
</dbReference>
<dbReference type="Pfam" id="PF13521">
    <property type="entry name" value="AAA_28"/>
    <property type="match status" value="1"/>
</dbReference>
<dbReference type="InterPro" id="IPR038727">
    <property type="entry name" value="NadR/Ttd14_AAA_dom"/>
</dbReference>
<name>A0A1I0CER8_9ACTN</name>
<sequence length="185" mass="20634">MKRYILTGAPGSGKSTILRRLAALGYATVEEAATAVIAARQAAGEAEPWTRPSFIDETVVVQRRRQVRTPVGGPDVQFFDRSPVCTHALSEFIGHPIPPVLTAEIERIARERIYDRHVFFVRNLGFVEPTAARRISFEDSLRFERLHEDTYRAFGFRLIDIPAGPLPGRVRKIRAAIGRLQAAGV</sequence>
<feature type="domain" description="NadR/Ttd14 AAA" evidence="1">
    <location>
        <begin position="3"/>
        <end position="166"/>
    </location>
</feature>